<protein>
    <submittedName>
        <fullName evidence="2">Uncharacterized membrane protein</fullName>
    </submittedName>
</protein>
<evidence type="ECO:0000313" key="2">
    <source>
        <dbReference type="EMBL" id="SDH33662.1"/>
    </source>
</evidence>
<dbReference type="STRING" id="370764.SAMN04489810_2835"/>
<proteinExistence type="predicted"/>
<keyword evidence="1" id="KW-0472">Membrane</keyword>
<keyword evidence="1" id="KW-1133">Transmembrane helix</keyword>
<feature type="transmembrane region" description="Helical" evidence="1">
    <location>
        <begin position="205"/>
        <end position="224"/>
    </location>
</feature>
<dbReference type="RefSeq" id="WP_091491447.1">
    <property type="nucleotide sequence ID" value="NZ_LT629692.1"/>
</dbReference>
<dbReference type="OrthoDB" id="64737at2"/>
<feature type="transmembrane region" description="Helical" evidence="1">
    <location>
        <begin position="93"/>
        <end position="116"/>
    </location>
</feature>
<keyword evidence="3" id="KW-1185">Reference proteome</keyword>
<feature type="transmembrane region" description="Helical" evidence="1">
    <location>
        <begin position="128"/>
        <end position="146"/>
    </location>
</feature>
<feature type="transmembrane region" description="Helical" evidence="1">
    <location>
        <begin position="18"/>
        <end position="38"/>
    </location>
</feature>
<organism evidence="2 3">
    <name type="scientific">Microbacterium pygmaeum</name>
    <dbReference type="NCBI Taxonomy" id="370764"/>
    <lineage>
        <taxon>Bacteria</taxon>
        <taxon>Bacillati</taxon>
        <taxon>Actinomycetota</taxon>
        <taxon>Actinomycetes</taxon>
        <taxon>Micrococcales</taxon>
        <taxon>Microbacteriaceae</taxon>
        <taxon>Microbacterium</taxon>
    </lineage>
</organism>
<dbReference type="EMBL" id="LT629692">
    <property type="protein sequence ID" value="SDH33662.1"/>
    <property type="molecule type" value="Genomic_DNA"/>
</dbReference>
<dbReference type="AlphaFoldDB" id="A0A1G8BKB6"/>
<feature type="transmembrane region" description="Helical" evidence="1">
    <location>
        <begin position="50"/>
        <end position="72"/>
    </location>
</feature>
<accession>A0A1G8BKB6</accession>
<keyword evidence="1" id="KW-0812">Transmembrane</keyword>
<sequence>MSDARPAPRLSSEGARNLVALAIAAVVSVLALVGYAVFATLRFTADTVALTAFVFWIAYSLGFLILTQATFGRVDSETLRSWLAATNSPSRSLAIPATAAQWAVLAVIAVTLVLVLPGLLDSPLANTLSFAVVITAWLVTVTAYAVHYARLNTQEKSLEFPGEHGDQPVFADYYYLAAQLATTFSSSDVNILTTRARSVVTGQTYIGFAFSTFIIAMLISVLFLTN</sequence>
<reference evidence="2 3" key="1">
    <citation type="submission" date="2016-10" db="EMBL/GenBank/DDBJ databases">
        <authorList>
            <person name="de Groot N.N."/>
        </authorList>
    </citation>
    <scope>NUCLEOTIDE SEQUENCE [LARGE SCALE GENOMIC DNA]</scope>
    <source>
        <strain evidence="2 3">DSM 23142</strain>
    </source>
</reference>
<dbReference type="InterPro" id="IPR009781">
    <property type="entry name" value="DUF1345"/>
</dbReference>
<name>A0A1G8BKB6_9MICO</name>
<dbReference type="Pfam" id="PF07077">
    <property type="entry name" value="DUF1345"/>
    <property type="match status" value="1"/>
</dbReference>
<evidence type="ECO:0000256" key="1">
    <source>
        <dbReference type="SAM" id="Phobius"/>
    </source>
</evidence>
<evidence type="ECO:0000313" key="3">
    <source>
        <dbReference type="Proteomes" id="UP000199009"/>
    </source>
</evidence>
<gene>
    <name evidence="2" type="ORF">SAMN04489810_2835</name>
</gene>
<dbReference type="Proteomes" id="UP000199009">
    <property type="component" value="Chromosome I"/>
</dbReference>